<dbReference type="EMBL" id="MDDS01000012">
    <property type="protein sequence ID" value="ODP38786.1"/>
    <property type="molecule type" value="Genomic_DNA"/>
</dbReference>
<comment type="caution">
    <text evidence="1">The sequence shown here is derived from an EMBL/GenBank/DDBJ whole genome shotgun (WGS) entry which is preliminary data.</text>
</comment>
<gene>
    <name evidence="1" type="ORF">BFL28_13400</name>
</gene>
<name>A0A1E3LYB8_9SPHN</name>
<proteinExistence type="predicted"/>
<evidence type="ECO:0000313" key="2">
    <source>
        <dbReference type="Proteomes" id="UP000094487"/>
    </source>
</evidence>
<organism evidence="1 2">
    <name type="scientific">Sphingomonas turrisvirgatae</name>
    <dbReference type="NCBI Taxonomy" id="1888892"/>
    <lineage>
        <taxon>Bacteria</taxon>
        <taxon>Pseudomonadati</taxon>
        <taxon>Pseudomonadota</taxon>
        <taxon>Alphaproteobacteria</taxon>
        <taxon>Sphingomonadales</taxon>
        <taxon>Sphingomonadaceae</taxon>
        <taxon>Sphingomonas</taxon>
    </lineage>
</organism>
<dbReference type="RefSeq" id="WP_069319525.1">
    <property type="nucleotide sequence ID" value="NZ_MDDS01000012.1"/>
</dbReference>
<dbReference type="STRING" id="1888892.BFL28_13400"/>
<protein>
    <submittedName>
        <fullName evidence="1">Uncharacterized protein</fullName>
    </submittedName>
</protein>
<keyword evidence="2" id="KW-1185">Reference proteome</keyword>
<evidence type="ECO:0000313" key="1">
    <source>
        <dbReference type="EMBL" id="ODP38786.1"/>
    </source>
</evidence>
<dbReference type="OrthoDB" id="7507752at2"/>
<sequence length="76" mass="8342">MTASQLQDLLVKQLMRKAGGSQRRWRAVIGPIKVHDAATHAHCNWSVAPSGTSREIGEVERLLDTVRLERPIVAAG</sequence>
<dbReference type="AlphaFoldDB" id="A0A1E3LYB8"/>
<reference evidence="1 2" key="1">
    <citation type="submission" date="2016-08" db="EMBL/GenBank/DDBJ databases">
        <title>Draft genome of the agarase producing Sphingomonas sp. MCT13.</title>
        <authorList>
            <person name="D'Andrea M.M."/>
            <person name="Rossolini G.M."/>
            <person name="Thaller M.C."/>
        </authorList>
    </citation>
    <scope>NUCLEOTIDE SEQUENCE [LARGE SCALE GENOMIC DNA]</scope>
    <source>
        <strain evidence="1 2">MCT13</strain>
    </source>
</reference>
<dbReference type="Proteomes" id="UP000094487">
    <property type="component" value="Unassembled WGS sequence"/>
</dbReference>
<accession>A0A1E3LYB8</accession>